<dbReference type="Proteomes" id="UP001358586">
    <property type="component" value="Chromosome 4"/>
</dbReference>
<feature type="compositionally biased region" description="Basic and acidic residues" evidence="1">
    <location>
        <begin position="67"/>
        <end position="109"/>
    </location>
</feature>
<keyword evidence="3" id="KW-1185">Reference proteome</keyword>
<feature type="region of interest" description="Disordered" evidence="1">
    <location>
        <begin position="1"/>
        <end position="22"/>
    </location>
</feature>
<feature type="compositionally biased region" description="Basic residues" evidence="1">
    <location>
        <begin position="110"/>
        <end position="129"/>
    </location>
</feature>
<evidence type="ECO:0000313" key="3">
    <source>
        <dbReference type="Proteomes" id="UP001358586"/>
    </source>
</evidence>
<protein>
    <submittedName>
        <fullName evidence="2">Uncharacterized protein</fullName>
    </submittedName>
</protein>
<proteinExistence type="predicted"/>
<accession>A0ABR0QAF4</accession>
<dbReference type="EMBL" id="JARKNE010000004">
    <property type="protein sequence ID" value="KAK5836262.1"/>
    <property type="molecule type" value="Genomic_DNA"/>
</dbReference>
<sequence>MQRIGSLVEGANIAGQEEPAVEEEVVVKKKEVLVVDVNKKDKEEDAKKESTKNIVTAPEFVGATTDNFERDGAKRVKATKKETNDARAKLKPEERFGDRVKPKEKNRKCPKDKKRKKEEKKRRKKKHHAATSLVKEN</sequence>
<feature type="region of interest" description="Disordered" evidence="1">
    <location>
        <begin position="66"/>
        <end position="137"/>
    </location>
</feature>
<reference evidence="2 3" key="1">
    <citation type="submission" date="2023-03" db="EMBL/GenBank/DDBJ databases">
        <title>WGS of Gossypium arboreum.</title>
        <authorList>
            <person name="Yu D."/>
        </authorList>
    </citation>
    <scope>NUCLEOTIDE SEQUENCE [LARGE SCALE GENOMIC DNA]</scope>
    <source>
        <tissue evidence="2">Leaf</tissue>
    </source>
</reference>
<gene>
    <name evidence="2" type="ORF">PVK06_012036</name>
</gene>
<comment type="caution">
    <text evidence="2">The sequence shown here is derived from an EMBL/GenBank/DDBJ whole genome shotgun (WGS) entry which is preliminary data.</text>
</comment>
<evidence type="ECO:0000313" key="2">
    <source>
        <dbReference type="EMBL" id="KAK5836262.1"/>
    </source>
</evidence>
<organism evidence="2 3">
    <name type="scientific">Gossypium arboreum</name>
    <name type="common">Tree cotton</name>
    <name type="synonym">Gossypium nanking</name>
    <dbReference type="NCBI Taxonomy" id="29729"/>
    <lineage>
        <taxon>Eukaryota</taxon>
        <taxon>Viridiplantae</taxon>
        <taxon>Streptophyta</taxon>
        <taxon>Embryophyta</taxon>
        <taxon>Tracheophyta</taxon>
        <taxon>Spermatophyta</taxon>
        <taxon>Magnoliopsida</taxon>
        <taxon>eudicotyledons</taxon>
        <taxon>Gunneridae</taxon>
        <taxon>Pentapetalae</taxon>
        <taxon>rosids</taxon>
        <taxon>malvids</taxon>
        <taxon>Malvales</taxon>
        <taxon>Malvaceae</taxon>
        <taxon>Malvoideae</taxon>
        <taxon>Gossypium</taxon>
    </lineage>
</organism>
<name>A0ABR0QAF4_GOSAR</name>
<evidence type="ECO:0000256" key="1">
    <source>
        <dbReference type="SAM" id="MobiDB-lite"/>
    </source>
</evidence>